<accession>A0A161XCR7</accession>
<comment type="caution">
    <text evidence="1">The sequence shown here is derived from an EMBL/GenBank/DDBJ whole genome shotgun (WGS) entry which is preliminary data.</text>
</comment>
<name>A0A161XCR7_9HYPH</name>
<dbReference type="EMBL" id="LMCB01000098">
    <property type="protein sequence ID" value="KZL12538.1"/>
    <property type="molecule type" value="Genomic_DNA"/>
</dbReference>
<reference evidence="1 2" key="1">
    <citation type="journal article" date="2016" name="Front. Microbiol.">
        <title>Comparative Genomic Analysis Reveals a Diverse Repertoire of Genes Involved in Prokaryote-Eukaryote Interactions within the Pseudovibrio Genus.</title>
        <authorList>
            <person name="Romano S."/>
            <person name="Fernandez-Guerra A."/>
            <person name="Reen F.J."/>
            <person name="Glockner F.O."/>
            <person name="Crowley S.P."/>
            <person name="O'Sullivan O."/>
            <person name="Cotter P.D."/>
            <person name="Adams C."/>
            <person name="Dobson A.D."/>
            <person name="O'Gara F."/>
        </authorList>
    </citation>
    <scope>NUCLEOTIDE SEQUENCE [LARGE SCALE GENOMIC DNA]</scope>
    <source>
        <strain evidence="1 2">Ad2</strain>
    </source>
</reference>
<proteinExistence type="predicted"/>
<organism evidence="1 2">
    <name type="scientific">Pseudovibrio axinellae</name>
    <dbReference type="NCBI Taxonomy" id="989403"/>
    <lineage>
        <taxon>Bacteria</taxon>
        <taxon>Pseudomonadati</taxon>
        <taxon>Pseudomonadota</taxon>
        <taxon>Alphaproteobacteria</taxon>
        <taxon>Hyphomicrobiales</taxon>
        <taxon>Stappiaceae</taxon>
        <taxon>Pseudovibrio</taxon>
    </lineage>
</organism>
<keyword evidence="2" id="KW-1185">Reference proteome</keyword>
<dbReference type="AlphaFoldDB" id="A0A161XCR7"/>
<protein>
    <submittedName>
        <fullName evidence="1">Uncharacterized protein</fullName>
    </submittedName>
</protein>
<sequence length="73" mass="7989">MQSLTHSTGRVKGRYSVQVTFTVRLNGCGSASNKEAMRRLPFNVQCKQKHGTYKCAVSDGLLSCVTLRGLPQS</sequence>
<dbReference type="STRING" id="989403.SAMN05421798_101136"/>
<evidence type="ECO:0000313" key="1">
    <source>
        <dbReference type="EMBL" id="KZL12538.1"/>
    </source>
</evidence>
<dbReference type="Proteomes" id="UP000076577">
    <property type="component" value="Unassembled WGS sequence"/>
</dbReference>
<gene>
    <name evidence="1" type="ORF">PsAD2_03844</name>
</gene>
<evidence type="ECO:0000313" key="2">
    <source>
        <dbReference type="Proteomes" id="UP000076577"/>
    </source>
</evidence>